<sequence>MKNYQLRMKKVATVATLAVFTFTSMASAQGSVFKDLDATSSYAKDAIVALAEKNVIQGDNGYFNPAKTTSRAEMITMIVRALGIDTEDVPTEATFKDVPVDHWAFKYVEAAFREGIVEGVSEDEFGKELETTREQMAAMFVRALGVSPEDLSTMEFPNIEALKDKDQISAWAIGEVEIALSEGLMMGMGENEFAPKGSAKREQVAVVVDRFITNVENIAPEVPAEETPDEAPITEELVPLYNALVKSQSEYKGEIKTNFNFEIIDPANEGSFIMNMEETKQVNGTSIHSTGKMIMEIDGETMEEPIESITIGNKFYMKDFTEDLWLELDLEEGMQEELQVINEDFMKNFNSLNIVKEGEADLEGTSATKYVLTLTGEEANALMPADYTEIYTFMMEEEESNDVEFVFEFYVDENEDVIKMNYAFDAIMEMEGEILEFNMFLEMNFTNIGTEYTITAPENTHLLIIEE</sequence>
<keyword evidence="1" id="KW-0677">Repeat</keyword>
<organism evidence="4 5">
    <name type="scientific">Alkaliphilus hydrothermalis</name>
    <dbReference type="NCBI Taxonomy" id="1482730"/>
    <lineage>
        <taxon>Bacteria</taxon>
        <taxon>Bacillati</taxon>
        <taxon>Bacillota</taxon>
        <taxon>Clostridia</taxon>
        <taxon>Peptostreptococcales</taxon>
        <taxon>Natronincolaceae</taxon>
        <taxon>Alkaliphilus</taxon>
    </lineage>
</organism>
<evidence type="ECO:0000313" key="5">
    <source>
        <dbReference type="Proteomes" id="UP001314796"/>
    </source>
</evidence>
<dbReference type="PANTHER" id="PTHR43308">
    <property type="entry name" value="OUTER MEMBRANE PROTEIN ALPHA-RELATED"/>
    <property type="match status" value="1"/>
</dbReference>
<accession>A0ABS2NRY1</accession>
<feature type="signal peptide" evidence="2">
    <location>
        <begin position="1"/>
        <end position="28"/>
    </location>
</feature>
<feature type="domain" description="SLH" evidence="3">
    <location>
        <begin position="159"/>
        <end position="222"/>
    </location>
</feature>
<proteinExistence type="predicted"/>
<feature type="domain" description="SLH" evidence="3">
    <location>
        <begin position="30"/>
        <end position="90"/>
    </location>
</feature>
<evidence type="ECO:0000256" key="2">
    <source>
        <dbReference type="SAM" id="SignalP"/>
    </source>
</evidence>
<dbReference type="Pfam" id="PF00395">
    <property type="entry name" value="SLH"/>
    <property type="match status" value="3"/>
</dbReference>
<dbReference type="Gene3D" id="2.50.20.20">
    <property type="match status" value="1"/>
</dbReference>
<evidence type="ECO:0000256" key="1">
    <source>
        <dbReference type="ARBA" id="ARBA00022737"/>
    </source>
</evidence>
<keyword evidence="2" id="KW-0732">Signal</keyword>
<dbReference type="InterPro" id="IPR001119">
    <property type="entry name" value="SLH_dom"/>
</dbReference>
<comment type="caution">
    <text evidence="4">The sequence shown here is derived from an EMBL/GenBank/DDBJ whole genome shotgun (WGS) entry which is preliminary data.</text>
</comment>
<feature type="domain" description="SLH" evidence="3">
    <location>
        <begin position="91"/>
        <end position="154"/>
    </location>
</feature>
<gene>
    <name evidence="4" type="ORF">JOC73_002299</name>
</gene>
<protein>
    <recommendedName>
        <fullName evidence="3">SLH domain-containing protein</fullName>
    </recommendedName>
</protein>
<name>A0ABS2NRY1_9FIRM</name>
<dbReference type="InterPro" id="IPR051465">
    <property type="entry name" value="Cell_Envelope_Struct_Comp"/>
</dbReference>
<reference evidence="4 5" key="1">
    <citation type="submission" date="2021-01" db="EMBL/GenBank/DDBJ databases">
        <title>Genomic Encyclopedia of Type Strains, Phase IV (KMG-IV): sequencing the most valuable type-strain genomes for metagenomic binning, comparative biology and taxonomic classification.</title>
        <authorList>
            <person name="Goeker M."/>
        </authorList>
    </citation>
    <scope>NUCLEOTIDE SEQUENCE [LARGE SCALE GENOMIC DNA]</scope>
    <source>
        <strain evidence="4 5">DSM 25890</strain>
    </source>
</reference>
<dbReference type="EMBL" id="JAFBEE010000016">
    <property type="protein sequence ID" value="MBM7615725.1"/>
    <property type="molecule type" value="Genomic_DNA"/>
</dbReference>
<evidence type="ECO:0000259" key="3">
    <source>
        <dbReference type="PROSITE" id="PS51272"/>
    </source>
</evidence>
<evidence type="ECO:0000313" key="4">
    <source>
        <dbReference type="EMBL" id="MBM7615725.1"/>
    </source>
</evidence>
<dbReference type="Proteomes" id="UP001314796">
    <property type="component" value="Unassembled WGS sequence"/>
</dbReference>
<feature type="chain" id="PRO_5045719387" description="SLH domain-containing protein" evidence="2">
    <location>
        <begin position="29"/>
        <end position="467"/>
    </location>
</feature>
<dbReference type="PANTHER" id="PTHR43308:SF5">
    <property type="entry name" value="S-LAYER PROTEIN _ PEPTIDOGLYCAN ENDO-BETA-N-ACETYLGLUCOSAMINIDASE"/>
    <property type="match status" value="1"/>
</dbReference>
<keyword evidence="5" id="KW-1185">Reference proteome</keyword>
<dbReference type="RefSeq" id="WP_204403247.1">
    <property type="nucleotide sequence ID" value="NZ_JAFBEE010000016.1"/>
</dbReference>
<dbReference type="PROSITE" id="PS51272">
    <property type="entry name" value="SLH"/>
    <property type="match status" value="3"/>
</dbReference>